<evidence type="ECO:0000313" key="3">
    <source>
        <dbReference type="Proteomes" id="UP001279660"/>
    </source>
</evidence>
<comment type="caution">
    <text evidence="2">The sequence shown here is derived from an EMBL/GenBank/DDBJ whole genome shotgun (WGS) entry which is preliminary data.</text>
</comment>
<keyword evidence="1" id="KW-1133">Transmembrane helix</keyword>
<evidence type="ECO:0000256" key="1">
    <source>
        <dbReference type="SAM" id="Phobius"/>
    </source>
</evidence>
<feature type="transmembrane region" description="Helical" evidence="1">
    <location>
        <begin position="79"/>
        <end position="110"/>
    </location>
</feature>
<feature type="transmembrane region" description="Helical" evidence="1">
    <location>
        <begin position="323"/>
        <end position="344"/>
    </location>
</feature>
<feature type="transmembrane region" description="Helical" evidence="1">
    <location>
        <begin position="295"/>
        <end position="316"/>
    </location>
</feature>
<protein>
    <recommendedName>
        <fullName evidence="4">MFS transporter</fullName>
    </recommendedName>
</protein>
<dbReference type="RefSeq" id="WP_029622291.1">
    <property type="nucleotide sequence ID" value="NZ_JAWXXV010000001.1"/>
</dbReference>
<keyword evidence="3" id="KW-1185">Reference proteome</keyword>
<feature type="transmembrane region" description="Helical" evidence="1">
    <location>
        <begin position="356"/>
        <end position="375"/>
    </location>
</feature>
<dbReference type="EMBL" id="JAWXXV010000001">
    <property type="protein sequence ID" value="MDX5985216.1"/>
    <property type="molecule type" value="Genomic_DNA"/>
</dbReference>
<sequence length="390" mass="40490">MTLSPRVAHSAYYAAHIGKSLLWTASDLVTIYALVSLFGVDPALAGWLFLGGLAANALADLCVGAWLDRHPQHRRRVAGVGLTGAALIFPMTILAATSGNAVLIAATLAFRLCYAAYDVPHNAMLTRLAATAAGTATRLSRGRTIGTGIAAGAVGLALSRWRDAATLPVMLWLIAGTALILGSALLPLLPRAMPLRVGAAVPTGPGLPWGFLAGSLIGIVALGALTKAMLQLPTTIAHPDAGTTVLLLTAGRVLAALVPFAVYDARRGLILLASLYLIAIPVMAVLLRLEGWPMILILGLLLGCTNLLDWTLLPLLARGARSYGFYTMAAKLALGGAGLTMTAALGDHTTFAPDAFTTFVAALLGACAVAAWCVWPRRRIAPTNSRGFHA</sequence>
<keyword evidence="1" id="KW-0812">Transmembrane</keyword>
<dbReference type="Gene3D" id="1.20.1250.20">
    <property type="entry name" value="MFS general substrate transporter like domains"/>
    <property type="match status" value="1"/>
</dbReference>
<evidence type="ECO:0008006" key="4">
    <source>
        <dbReference type="Google" id="ProtNLM"/>
    </source>
</evidence>
<feature type="transmembrane region" description="Helical" evidence="1">
    <location>
        <begin position="46"/>
        <end position="67"/>
    </location>
</feature>
<organism evidence="2 3">
    <name type="scientific">Sphingomonas echinoides</name>
    <dbReference type="NCBI Taxonomy" id="59803"/>
    <lineage>
        <taxon>Bacteria</taxon>
        <taxon>Pseudomonadati</taxon>
        <taxon>Pseudomonadota</taxon>
        <taxon>Alphaproteobacteria</taxon>
        <taxon>Sphingomonadales</taxon>
        <taxon>Sphingomonadaceae</taxon>
        <taxon>Sphingomonas</taxon>
    </lineage>
</organism>
<reference evidence="2 3" key="1">
    <citation type="submission" date="2023-11" db="EMBL/GenBank/DDBJ databases">
        <title>MicrobeMod: A computational toolkit for identifying prokaryotic methylation and restriction-modification with nanopore sequencing.</title>
        <authorList>
            <person name="Crits-Christoph A."/>
            <person name="Kang S.C."/>
            <person name="Lee H."/>
            <person name="Ostrov N."/>
        </authorList>
    </citation>
    <scope>NUCLEOTIDE SEQUENCE [LARGE SCALE GENOMIC DNA]</scope>
    <source>
        <strain evidence="2 3">ATCC 14820</strain>
    </source>
</reference>
<dbReference type="InterPro" id="IPR036259">
    <property type="entry name" value="MFS_trans_sf"/>
</dbReference>
<dbReference type="Proteomes" id="UP001279660">
    <property type="component" value="Unassembled WGS sequence"/>
</dbReference>
<feature type="transmembrane region" description="Helical" evidence="1">
    <location>
        <begin position="169"/>
        <end position="189"/>
    </location>
</feature>
<keyword evidence="1" id="KW-0472">Membrane</keyword>
<proteinExistence type="predicted"/>
<feature type="transmembrane region" description="Helical" evidence="1">
    <location>
        <begin position="209"/>
        <end position="230"/>
    </location>
</feature>
<feature type="transmembrane region" description="Helical" evidence="1">
    <location>
        <begin position="21"/>
        <end position="40"/>
    </location>
</feature>
<feature type="transmembrane region" description="Helical" evidence="1">
    <location>
        <begin position="242"/>
        <end position="262"/>
    </location>
</feature>
<feature type="transmembrane region" description="Helical" evidence="1">
    <location>
        <begin position="269"/>
        <end position="289"/>
    </location>
</feature>
<accession>A0ABU4PM79</accession>
<evidence type="ECO:0000313" key="2">
    <source>
        <dbReference type="EMBL" id="MDX5985216.1"/>
    </source>
</evidence>
<gene>
    <name evidence="2" type="ORF">SIL82_13185</name>
</gene>
<dbReference type="SUPFAM" id="SSF103473">
    <property type="entry name" value="MFS general substrate transporter"/>
    <property type="match status" value="1"/>
</dbReference>
<name>A0ABU4PM79_9SPHN</name>